<name>D9SHD7_GALCS</name>
<dbReference type="KEGG" id="gca:Galf_1928"/>
<evidence type="ECO:0000256" key="3">
    <source>
        <dbReference type="ARBA" id="ARBA00022827"/>
    </source>
</evidence>
<comment type="cofactor">
    <cofactor evidence="1">
        <name>FAD</name>
        <dbReference type="ChEBI" id="CHEBI:57692"/>
    </cofactor>
</comment>
<evidence type="ECO:0000313" key="7">
    <source>
        <dbReference type="Proteomes" id="UP000001235"/>
    </source>
</evidence>
<dbReference type="InterPro" id="IPR017584">
    <property type="entry name" value="Pyridine_nucleo_diS_OxRdtase_N"/>
</dbReference>
<dbReference type="RefSeq" id="WP_013293867.1">
    <property type="nucleotide sequence ID" value="NC_014394.1"/>
</dbReference>
<protein>
    <submittedName>
        <fullName evidence="6">Pyridine nucleotide-disulfide oxidoreductase family protein</fullName>
    </submittedName>
</protein>
<dbReference type="NCBIfam" id="TIGR03169">
    <property type="entry name" value="Nterm_to_SelD"/>
    <property type="match status" value="1"/>
</dbReference>
<evidence type="ECO:0000256" key="1">
    <source>
        <dbReference type="ARBA" id="ARBA00001974"/>
    </source>
</evidence>
<accession>D9SHD7</accession>
<dbReference type="Gene3D" id="3.50.50.100">
    <property type="match status" value="1"/>
</dbReference>
<dbReference type="PANTHER" id="PTHR42913:SF9">
    <property type="entry name" value="SLR1591 PROTEIN"/>
    <property type="match status" value="1"/>
</dbReference>
<sequence length="374" mass="40363">MYRLIMVGGGHAQLSVLKALAQNASSHIDAVLITPDTYQIYSGMLPGWMAGHYTLSECLINLRPLAEAAGVRLIFSKVVGIDAKRRRVELIDGTYLDYDGLSLDVGSEGDTSWLEAAGECLLPVKPLGNFVQRWPAILTAASQQDDYRLVVVGGGAAGVELVFAAQHAIAARRCKKASVMLVVSENGILPGHAAGVKAHTRALLQQRGVTLYQGRAVGITAGVALSSGESLHADCLIAATGARAPAWLRNTDLALDEQGYVLVDAQHRSLSHPNVFAAGDVCARADIKLVRSGVHAVFAGPVLARNLIASISGQKLRSYRPRKMSLYLLATGPQHAIASWGEFSAQGYWMWRWKNWIDRQFMFKYGALNCGNKE</sequence>
<dbReference type="Pfam" id="PF07992">
    <property type="entry name" value="Pyr_redox_2"/>
    <property type="match status" value="1"/>
</dbReference>
<feature type="domain" description="FAD/NAD(P)-binding" evidence="5">
    <location>
        <begin position="2"/>
        <end position="290"/>
    </location>
</feature>
<dbReference type="PANTHER" id="PTHR42913">
    <property type="entry name" value="APOPTOSIS-INDUCING FACTOR 1"/>
    <property type="match status" value="1"/>
</dbReference>
<keyword evidence="2" id="KW-0285">Flavoprotein</keyword>
<dbReference type="HOGENOM" id="CLU_021377_4_0_4"/>
<dbReference type="Proteomes" id="UP000001235">
    <property type="component" value="Chromosome"/>
</dbReference>
<dbReference type="InterPro" id="IPR051169">
    <property type="entry name" value="NADH-Q_oxidoreductase"/>
</dbReference>
<gene>
    <name evidence="6" type="ordered locus">Galf_1928</name>
</gene>
<evidence type="ECO:0000256" key="4">
    <source>
        <dbReference type="ARBA" id="ARBA00023002"/>
    </source>
</evidence>
<dbReference type="GO" id="GO:0019646">
    <property type="term" value="P:aerobic electron transport chain"/>
    <property type="evidence" value="ECO:0007669"/>
    <property type="project" value="TreeGrafter"/>
</dbReference>
<dbReference type="PRINTS" id="PR00368">
    <property type="entry name" value="FADPNR"/>
</dbReference>
<evidence type="ECO:0000256" key="2">
    <source>
        <dbReference type="ARBA" id="ARBA00022630"/>
    </source>
</evidence>
<keyword evidence="7" id="KW-1185">Reference proteome</keyword>
<keyword evidence="3" id="KW-0274">FAD</keyword>
<proteinExistence type="predicted"/>
<dbReference type="InterPro" id="IPR036188">
    <property type="entry name" value="FAD/NAD-bd_sf"/>
</dbReference>
<dbReference type="eggNOG" id="COG1252">
    <property type="taxonomic scope" value="Bacteria"/>
</dbReference>
<dbReference type="InterPro" id="IPR023753">
    <property type="entry name" value="FAD/NAD-binding_dom"/>
</dbReference>
<dbReference type="OrthoDB" id="9767928at2"/>
<evidence type="ECO:0000313" key="6">
    <source>
        <dbReference type="EMBL" id="ADL55934.1"/>
    </source>
</evidence>
<evidence type="ECO:0000259" key="5">
    <source>
        <dbReference type="Pfam" id="PF07992"/>
    </source>
</evidence>
<reference evidence="6 7" key="1">
    <citation type="submission" date="2010-08" db="EMBL/GenBank/DDBJ databases">
        <title>Complete sequence of Gallionella capsiferriformans ES-2.</title>
        <authorList>
            <consortium name="US DOE Joint Genome Institute"/>
            <person name="Lucas S."/>
            <person name="Copeland A."/>
            <person name="Lapidus A."/>
            <person name="Cheng J.-F."/>
            <person name="Bruce D."/>
            <person name="Goodwin L."/>
            <person name="Pitluck S."/>
            <person name="Chertkov O."/>
            <person name="Davenport K.W."/>
            <person name="Detter J.C."/>
            <person name="Han C."/>
            <person name="Tapia R."/>
            <person name="Land M."/>
            <person name="Hauser L."/>
            <person name="Chang Y.-J."/>
            <person name="Jeffries C."/>
            <person name="Kyrpides N."/>
            <person name="Ivanova N."/>
            <person name="Mikhailova N."/>
            <person name="Shelobolina E.S."/>
            <person name="Picardal F."/>
            <person name="Roden E."/>
            <person name="Emerson D."/>
            <person name="Woyke T."/>
        </authorList>
    </citation>
    <scope>NUCLEOTIDE SEQUENCE [LARGE SCALE GENOMIC DNA]</scope>
    <source>
        <strain evidence="6 7">ES-2</strain>
    </source>
</reference>
<dbReference type="SUPFAM" id="SSF51905">
    <property type="entry name" value="FAD/NAD(P)-binding domain"/>
    <property type="match status" value="2"/>
</dbReference>
<dbReference type="GO" id="GO:0003955">
    <property type="term" value="F:NAD(P)H dehydrogenase (quinone) activity"/>
    <property type="evidence" value="ECO:0007669"/>
    <property type="project" value="TreeGrafter"/>
</dbReference>
<dbReference type="EMBL" id="CP002159">
    <property type="protein sequence ID" value="ADL55934.1"/>
    <property type="molecule type" value="Genomic_DNA"/>
</dbReference>
<organism evidence="6 7">
    <name type="scientific">Gallionella capsiferriformans (strain ES-2)</name>
    <name type="common">Gallionella ferruginea capsiferriformans (strain ES-2)</name>
    <dbReference type="NCBI Taxonomy" id="395494"/>
    <lineage>
        <taxon>Bacteria</taxon>
        <taxon>Pseudomonadati</taxon>
        <taxon>Pseudomonadota</taxon>
        <taxon>Betaproteobacteria</taxon>
        <taxon>Nitrosomonadales</taxon>
        <taxon>Gallionellaceae</taxon>
        <taxon>Gallionella</taxon>
    </lineage>
</organism>
<dbReference type="AlphaFoldDB" id="D9SHD7"/>
<dbReference type="STRING" id="395494.Galf_1928"/>
<keyword evidence="4" id="KW-0560">Oxidoreductase</keyword>